<protein>
    <recommendedName>
        <fullName evidence="4">Transcriptional regulator, AbiEi antitoxin, Type IV TA system</fullName>
    </recommendedName>
</protein>
<evidence type="ECO:0000313" key="2">
    <source>
        <dbReference type="EMBL" id="KUH59549.1"/>
    </source>
</evidence>
<comment type="caution">
    <text evidence="2">The sequence shown here is derived from an EMBL/GenBank/DDBJ whole genome shotgun (WGS) entry which is preliminary data.</text>
</comment>
<evidence type="ECO:0000313" key="3">
    <source>
        <dbReference type="Proteomes" id="UP000054078"/>
    </source>
</evidence>
<dbReference type="RefSeq" id="WP_059053965.1">
    <property type="nucleotide sequence ID" value="NZ_LOJF01000001.1"/>
</dbReference>
<organism evidence="2 3">
    <name type="scientific">Tractidigestivibacter scatoligenes</name>
    <name type="common">Olsenella scatoligenes</name>
    <dbReference type="NCBI Taxonomy" id="1299998"/>
    <lineage>
        <taxon>Bacteria</taxon>
        <taxon>Bacillati</taxon>
        <taxon>Actinomycetota</taxon>
        <taxon>Coriobacteriia</taxon>
        <taxon>Coriobacteriales</taxon>
        <taxon>Atopobiaceae</taxon>
        <taxon>Tractidigestivibacter</taxon>
    </lineage>
</organism>
<evidence type="ECO:0000256" key="1">
    <source>
        <dbReference type="SAM" id="MobiDB-lite"/>
    </source>
</evidence>
<dbReference type="STRING" id="1299998.AUL39_04415"/>
<evidence type="ECO:0008006" key="4">
    <source>
        <dbReference type="Google" id="ProtNLM"/>
    </source>
</evidence>
<reference evidence="2 3" key="1">
    <citation type="submission" date="2015-12" db="EMBL/GenBank/DDBJ databases">
        <title>Draft Genome Sequence of Olsenella scatoligenes SK9K4T; a Producer of 3-Methylindole- (skatole) and 4-Methylphenol- (p-cresol) Isolated from Pig Feces.</title>
        <authorList>
            <person name="Li X."/>
            <person name="Borg B."/>
            <person name="Canibe N."/>
        </authorList>
    </citation>
    <scope>NUCLEOTIDE SEQUENCE [LARGE SCALE GENOMIC DNA]</scope>
    <source>
        <strain evidence="2 3">SK9K4</strain>
    </source>
</reference>
<dbReference type="AlphaFoldDB" id="A0A117J4X2"/>
<feature type="region of interest" description="Disordered" evidence="1">
    <location>
        <begin position="377"/>
        <end position="408"/>
    </location>
</feature>
<keyword evidence="3" id="KW-1185">Reference proteome</keyword>
<dbReference type="OrthoDB" id="3172126at2"/>
<name>A0A117J4X2_TRASO</name>
<proteinExistence type="predicted"/>
<sequence>MSKAARARLMNQVNRAAAGLAFFSPDAEKDERVASRMAAAGDLVRVCPRVYASPSDWEGLRPDAQHLWLARALQDKHPSWVFCGTTAALIHGLSVSYYQLDRIMLAVGPHGHSGRMGTLRRMETSASNVAAIDGLRVTPILQTVFDCMRWMPFSEGLVVADSALRAGLVEKDQLIEYVLSRGRGVRGAAQAYVCALHADGRAENGGESLSRATMLELGFACPELQVEVPNPLNPDHPYRLDFAWRLANGQLIGEEHDGFEKYTNMEMLAGGSTLDALVAERQRESHIAAAGIRVLRFTARQRCDKVYMWRLLSTYGVPWVGTPKEIASPRAAARLLARARQQRRNEQWIRNHLQGTLQMQLGSCLVNIEVIQGPWHRRSAGRRTKRPEAGNPAAADLLPGTVEKNLDK</sequence>
<dbReference type="Proteomes" id="UP000054078">
    <property type="component" value="Unassembled WGS sequence"/>
</dbReference>
<dbReference type="EMBL" id="LOJF01000001">
    <property type="protein sequence ID" value="KUH59549.1"/>
    <property type="molecule type" value="Genomic_DNA"/>
</dbReference>
<accession>A0A117J4X2</accession>
<gene>
    <name evidence="2" type="ORF">AUL39_04415</name>
</gene>